<dbReference type="PROSITE" id="PS50113">
    <property type="entry name" value="PAC"/>
    <property type="match status" value="1"/>
</dbReference>
<evidence type="ECO:0000313" key="7">
    <source>
        <dbReference type="Proteomes" id="UP000321717"/>
    </source>
</evidence>
<dbReference type="Gene3D" id="3.30.70.270">
    <property type="match status" value="1"/>
</dbReference>
<dbReference type="InterPro" id="IPR052155">
    <property type="entry name" value="Biofilm_reg_signaling"/>
</dbReference>
<dbReference type="InterPro" id="IPR035919">
    <property type="entry name" value="EAL_sf"/>
</dbReference>
<dbReference type="InterPro" id="IPR001633">
    <property type="entry name" value="EAL_dom"/>
</dbReference>
<feature type="domain" description="EAL" evidence="4">
    <location>
        <begin position="437"/>
        <end position="687"/>
    </location>
</feature>
<feature type="region of interest" description="Disordered" evidence="1">
    <location>
        <begin position="701"/>
        <end position="721"/>
    </location>
</feature>
<evidence type="ECO:0000259" key="5">
    <source>
        <dbReference type="PROSITE" id="PS50887"/>
    </source>
</evidence>
<dbReference type="GO" id="GO:0003824">
    <property type="term" value="F:catalytic activity"/>
    <property type="evidence" value="ECO:0007669"/>
    <property type="project" value="UniProtKB-ARBA"/>
</dbReference>
<dbReference type="SMART" id="SM00267">
    <property type="entry name" value="GGDEF"/>
    <property type="match status" value="1"/>
</dbReference>
<dbReference type="CDD" id="cd00130">
    <property type="entry name" value="PAS"/>
    <property type="match status" value="2"/>
</dbReference>
<evidence type="ECO:0000256" key="1">
    <source>
        <dbReference type="SAM" id="MobiDB-lite"/>
    </source>
</evidence>
<dbReference type="InterPro" id="IPR043128">
    <property type="entry name" value="Rev_trsase/Diguanyl_cyclase"/>
</dbReference>
<name>A0A512HLB4_9HYPH</name>
<dbReference type="CDD" id="cd01949">
    <property type="entry name" value="GGDEF"/>
    <property type="match status" value="1"/>
</dbReference>
<dbReference type="InterPro" id="IPR035965">
    <property type="entry name" value="PAS-like_dom_sf"/>
</dbReference>
<dbReference type="NCBIfam" id="TIGR00254">
    <property type="entry name" value="GGDEF"/>
    <property type="match status" value="1"/>
</dbReference>
<dbReference type="Pfam" id="PF00990">
    <property type="entry name" value="GGDEF"/>
    <property type="match status" value="1"/>
</dbReference>
<dbReference type="PROSITE" id="PS50883">
    <property type="entry name" value="EAL"/>
    <property type="match status" value="1"/>
</dbReference>
<dbReference type="AlphaFoldDB" id="A0A512HLB4"/>
<gene>
    <name evidence="6" type="ORF">RNA01_31700</name>
</gene>
<organism evidence="6 7">
    <name type="scientific">Ciceribacter naphthalenivorans</name>
    <dbReference type="NCBI Taxonomy" id="1118451"/>
    <lineage>
        <taxon>Bacteria</taxon>
        <taxon>Pseudomonadati</taxon>
        <taxon>Pseudomonadota</taxon>
        <taxon>Alphaproteobacteria</taxon>
        <taxon>Hyphomicrobiales</taxon>
        <taxon>Rhizobiaceae</taxon>
        <taxon>Ciceribacter</taxon>
    </lineage>
</organism>
<evidence type="ECO:0000259" key="2">
    <source>
        <dbReference type="PROSITE" id="PS50112"/>
    </source>
</evidence>
<dbReference type="InterPro" id="IPR013656">
    <property type="entry name" value="PAS_4"/>
</dbReference>
<feature type="compositionally biased region" description="Basic and acidic residues" evidence="1">
    <location>
        <begin position="711"/>
        <end position="721"/>
    </location>
</feature>
<dbReference type="SMART" id="SM00091">
    <property type="entry name" value="PAS"/>
    <property type="match status" value="2"/>
</dbReference>
<dbReference type="SMART" id="SM00052">
    <property type="entry name" value="EAL"/>
    <property type="match status" value="1"/>
</dbReference>
<dbReference type="InterPro" id="IPR000014">
    <property type="entry name" value="PAS"/>
</dbReference>
<dbReference type="FunFam" id="3.30.70.270:FF:000001">
    <property type="entry name" value="Diguanylate cyclase domain protein"/>
    <property type="match status" value="1"/>
</dbReference>
<dbReference type="NCBIfam" id="TIGR00229">
    <property type="entry name" value="sensory_box"/>
    <property type="match status" value="2"/>
</dbReference>
<feature type="domain" description="PAC" evidence="3">
    <location>
        <begin position="212"/>
        <end position="265"/>
    </location>
</feature>
<dbReference type="EMBL" id="BJZP01000017">
    <property type="protein sequence ID" value="GEO86238.1"/>
    <property type="molecule type" value="Genomic_DNA"/>
</dbReference>
<reference evidence="6 7" key="1">
    <citation type="submission" date="2019-07" db="EMBL/GenBank/DDBJ databases">
        <title>Whole genome shotgun sequence of Rhizobium naphthalenivorans NBRC 107585.</title>
        <authorList>
            <person name="Hosoyama A."/>
            <person name="Uohara A."/>
            <person name="Ohji S."/>
            <person name="Ichikawa N."/>
        </authorList>
    </citation>
    <scope>NUCLEOTIDE SEQUENCE [LARGE SCALE GENOMIC DNA]</scope>
    <source>
        <strain evidence="6 7">NBRC 107585</strain>
    </source>
</reference>
<dbReference type="PROSITE" id="PS50887">
    <property type="entry name" value="GGDEF"/>
    <property type="match status" value="1"/>
</dbReference>
<evidence type="ECO:0000259" key="4">
    <source>
        <dbReference type="PROSITE" id="PS50883"/>
    </source>
</evidence>
<dbReference type="InterPro" id="IPR000160">
    <property type="entry name" value="GGDEF_dom"/>
</dbReference>
<dbReference type="Pfam" id="PF08448">
    <property type="entry name" value="PAS_4"/>
    <property type="match status" value="1"/>
</dbReference>
<evidence type="ECO:0000313" key="6">
    <source>
        <dbReference type="EMBL" id="GEO86238.1"/>
    </source>
</evidence>
<comment type="caution">
    <text evidence="6">The sequence shown here is derived from an EMBL/GenBank/DDBJ whole genome shotgun (WGS) entry which is preliminary data.</text>
</comment>
<dbReference type="Gene3D" id="3.20.20.450">
    <property type="entry name" value="EAL domain"/>
    <property type="match status" value="1"/>
</dbReference>
<dbReference type="PANTHER" id="PTHR44757:SF2">
    <property type="entry name" value="BIOFILM ARCHITECTURE MAINTENANCE PROTEIN MBAA"/>
    <property type="match status" value="1"/>
</dbReference>
<dbReference type="SUPFAM" id="SSF55073">
    <property type="entry name" value="Nucleotide cyclase"/>
    <property type="match status" value="1"/>
</dbReference>
<dbReference type="InterPro" id="IPR029787">
    <property type="entry name" value="Nucleotide_cyclase"/>
</dbReference>
<dbReference type="Gene3D" id="3.30.450.20">
    <property type="entry name" value="PAS domain"/>
    <property type="match status" value="2"/>
</dbReference>
<sequence>MTGPYPTNGSIGAANSDFQSLFVTHPSPMWVYDPETLRFLIVNNAAIDLYGYSRVDYDRMTVLDIRPAPERKRMLEAVQRRTDMERAERWTHIKANGETLEVLTYGRAVRFEGRDAILAIVQDRTEVNAAQRQVIATRSLLDSIVDNLPIGVFVKDMQADGAYVLFNEASALNIGLDPVEVLGRNDQALYHQTQIARFRDQDVLALGQSSTISFEETMLRPDGQQRIFKTMKRALPAPDGSAPRYIVGLCQDVTEERSVESRLSHMAMHDALTGLPNRAFFTDHIQRETPIATADHPLALLYVDVDHFKNVNDSKGHAAGDALLCQVAARLTQLTKNGDLVARLGGDEFAVVLRLSSHAGIGDFAERLLKALAIPFDLEGSKEHVTCSIGIALAPEHAADESVLMRQADLALYAAKESGRSTFRFYHPDMRREAERRRQLTVELRDALEKGQFELYYQPIVELRGDGLAGFEALIRWHHPLRGPIAPAEFIPIAEETGLIVPIGEWVLQQACRTAATWPTQLKIAVNLSVCQFRHSGLLSSIIAALNKTGLNPKRLEIEVTESVFLADVEQSLPLLRALKALGIRIAIDDFGTGYSSFSYLRAFAFDKIKLDRSFVSGLETDPGNLAIVRAVIGIGSGFNATTLAEGIETEEQLRLVRDEGFGEVQGFLLGKPMPRAEAEALIHGTFDTCHASTVTDSRFRKRPSAMGIAKSDRKSAHPAA</sequence>
<protein>
    <submittedName>
        <fullName evidence="6">Diguanylate cyclase</fullName>
    </submittedName>
</protein>
<keyword evidence="7" id="KW-1185">Reference proteome</keyword>
<accession>A0A512HLB4</accession>
<dbReference type="CDD" id="cd01948">
    <property type="entry name" value="EAL"/>
    <property type="match status" value="1"/>
</dbReference>
<proteinExistence type="predicted"/>
<feature type="domain" description="PAS" evidence="2">
    <location>
        <begin position="137"/>
        <end position="185"/>
    </location>
</feature>
<dbReference type="PROSITE" id="PS50112">
    <property type="entry name" value="PAS"/>
    <property type="match status" value="1"/>
</dbReference>
<dbReference type="Pfam" id="PF13426">
    <property type="entry name" value="PAS_9"/>
    <property type="match status" value="1"/>
</dbReference>
<dbReference type="InterPro" id="IPR000700">
    <property type="entry name" value="PAS-assoc_C"/>
</dbReference>
<dbReference type="PANTHER" id="PTHR44757">
    <property type="entry name" value="DIGUANYLATE CYCLASE DGCP"/>
    <property type="match status" value="1"/>
</dbReference>
<evidence type="ECO:0000259" key="3">
    <source>
        <dbReference type="PROSITE" id="PS50113"/>
    </source>
</evidence>
<dbReference type="Proteomes" id="UP000321717">
    <property type="component" value="Unassembled WGS sequence"/>
</dbReference>
<dbReference type="Pfam" id="PF00563">
    <property type="entry name" value="EAL"/>
    <property type="match status" value="1"/>
</dbReference>
<dbReference type="SUPFAM" id="SSF55785">
    <property type="entry name" value="PYP-like sensor domain (PAS domain)"/>
    <property type="match status" value="2"/>
</dbReference>
<feature type="domain" description="GGDEF" evidence="5">
    <location>
        <begin position="296"/>
        <end position="428"/>
    </location>
</feature>
<dbReference type="SUPFAM" id="SSF141868">
    <property type="entry name" value="EAL domain-like"/>
    <property type="match status" value="1"/>
</dbReference>
<dbReference type="OrthoDB" id="9814202at2"/>